<sequence>MFNNTIKVLVVMAFAFLVSYMVASVFDSLGFGTNSLLSIVLIGLTTFIVFFIAIGLFEVIKRLVVAKQQNN</sequence>
<evidence type="ECO:0000313" key="2">
    <source>
        <dbReference type="EMBL" id="SHG91828.1"/>
    </source>
</evidence>
<evidence type="ECO:0000256" key="1">
    <source>
        <dbReference type="SAM" id="Phobius"/>
    </source>
</evidence>
<keyword evidence="3" id="KW-1185">Reference proteome</keyword>
<reference evidence="2 3" key="1">
    <citation type="submission" date="2016-11" db="EMBL/GenBank/DDBJ databases">
        <authorList>
            <person name="Jaros S."/>
            <person name="Januszkiewicz K."/>
            <person name="Wedrychowicz H."/>
        </authorList>
    </citation>
    <scope>NUCLEOTIDE SEQUENCE [LARGE SCALE GENOMIC DNA]</scope>
    <source>
        <strain evidence="2 3">IBRC-M 10683</strain>
    </source>
</reference>
<dbReference type="STRING" id="930117.SAMN05216225_10874"/>
<keyword evidence="1" id="KW-0472">Membrane</keyword>
<protein>
    <submittedName>
        <fullName evidence="2">Uncharacterized protein</fullName>
    </submittedName>
</protein>
<dbReference type="AlphaFoldDB" id="A0A1M5NQS2"/>
<dbReference type="Proteomes" id="UP000183988">
    <property type="component" value="Unassembled WGS sequence"/>
</dbReference>
<proteinExistence type="predicted"/>
<keyword evidence="1" id="KW-1133">Transmembrane helix</keyword>
<feature type="transmembrane region" description="Helical" evidence="1">
    <location>
        <begin position="39"/>
        <end position="60"/>
    </location>
</feature>
<organism evidence="2 3">
    <name type="scientific">Ornithinibacillus halophilus</name>
    <dbReference type="NCBI Taxonomy" id="930117"/>
    <lineage>
        <taxon>Bacteria</taxon>
        <taxon>Bacillati</taxon>
        <taxon>Bacillota</taxon>
        <taxon>Bacilli</taxon>
        <taxon>Bacillales</taxon>
        <taxon>Bacillaceae</taxon>
        <taxon>Ornithinibacillus</taxon>
    </lineage>
</organism>
<evidence type="ECO:0000313" key="3">
    <source>
        <dbReference type="Proteomes" id="UP000183988"/>
    </source>
</evidence>
<gene>
    <name evidence="2" type="ORF">SAMN05216225_10874</name>
</gene>
<name>A0A1M5NQS2_9BACI</name>
<keyword evidence="1" id="KW-0812">Transmembrane</keyword>
<dbReference type="RefSeq" id="WP_072892118.1">
    <property type="nucleotide sequence ID" value="NZ_FQVW01000087.1"/>
</dbReference>
<accession>A0A1M5NQS2</accession>
<dbReference type="EMBL" id="FQVW01000087">
    <property type="protein sequence ID" value="SHG91828.1"/>
    <property type="molecule type" value="Genomic_DNA"/>
</dbReference>